<organism evidence="2 3">
    <name type="scientific">Streptomyces lunalinharesii</name>
    <dbReference type="NCBI Taxonomy" id="333384"/>
    <lineage>
        <taxon>Bacteria</taxon>
        <taxon>Bacillati</taxon>
        <taxon>Actinomycetota</taxon>
        <taxon>Actinomycetes</taxon>
        <taxon>Kitasatosporales</taxon>
        <taxon>Streptomycetaceae</taxon>
        <taxon>Streptomyces</taxon>
    </lineage>
</organism>
<accession>A0ABN3S0K8</accession>
<protein>
    <submittedName>
        <fullName evidence="2">Uncharacterized protein</fullName>
    </submittedName>
</protein>
<reference evidence="2 3" key="1">
    <citation type="journal article" date="2019" name="Int. J. Syst. Evol. Microbiol.">
        <title>The Global Catalogue of Microorganisms (GCM) 10K type strain sequencing project: providing services to taxonomists for standard genome sequencing and annotation.</title>
        <authorList>
            <consortium name="The Broad Institute Genomics Platform"/>
            <consortium name="The Broad Institute Genome Sequencing Center for Infectious Disease"/>
            <person name="Wu L."/>
            <person name="Ma J."/>
        </authorList>
    </citation>
    <scope>NUCLEOTIDE SEQUENCE [LARGE SCALE GENOMIC DNA]</scope>
    <source>
        <strain evidence="2 3">JCM 16374</strain>
    </source>
</reference>
<sequence>MLVWERQGVGRWADMADVMFTPNDIVKPFENEYGEPMIFWQQTARERTGSRGASNPQSGGADRSSELIFPDGEVPWLCYI</sequence>
<feature type="region of interest" description="Disordered" evidence="1">
    <location>
        <begin position="44"/>
        <end position="67"/>
    </location>
</feature>
<evidence type="ECO:0000313" key="3">
    <source>
        <dbReference type="Proteomes" id="UP001500994"/>
    </source>
</evidence>
<name>A0ABN3S0K8_9ACTN</name>
<evidence type="ECO:0000313" key="2">
    <source>
        <dbReference type="EMBL" id="GAA2665096.1"/>
    </source>
</evidence>
<gene>
    <name evidence="2" type="ORF">GCM10009864_37520</name>
</gene>
<comment type="caution">
    <text evidence="2">The sequence shown here is derived from an EMBL/GenBank/DDBJ whole genome shotgun (WGS) entry which is preliminary data.</text>
</comment>
<keyword evidence="3" id="KW-1185">Reference proteome</keyword>
<evidence type="ECO:0000256" key="1">
    <source>
        <dbReference type="SAM" id="MobiDB-lite"/>
    </source>
</evidence>
<dbReference type="EMBL" id="BAAARK010000010">
    <property type="protein sequence ID" value="GAA2665096.1"/>
    <property type="molecule type" value="Genomic_DNA"/>
</dbReference>
<proteinExistence type="predicted"/>
<dbReference type="Proteomes" id="UP001500994">
    <property type="component" value="Unassembled WGS sequence"/>
</dbReference>